<dbReference type="Pfam" id="PF04561">
    <property type="entry name" value="RNA_pol_Rpb2_2"/>
    <property type="match status" value="1"/>
</dbReference>
<dbReference type="InterPro" id="IPR015712">
    <property type="entry name" value="DNA-dir_RNA_pol_su2"/>
</dbReference>
<dbReference type="EC" id="2.7.7.6" evidence="4 16"/>
<evidence type="ECO:0000256" key="6">
    <source>
        <dbReference type="ARBA" id="ARBA00022478"/>
    </source>
</evidence>
<dbReference type="PANTHER" id="PTHR20856">
    <property type="entry name" value="DNA-DIRECTED RNA POLYMERASE I SUBUNIT 2"/>
    <property type="match status" value="1"/>
</dbReference>
<dbReference type="Pfam" id="PF04563">
    <property type="entry name" value="RNA_pol_Rpb2_1"/>
    <property type="match status" value="1"/>
</dbReference>
<dbReference type="GO" id="GO:0006351">
    <property type="term" value="P:DNA-templated transcription"/>
    <property type="evidence" value="ECO:0007669"/>
    <property type="project" value="InterPro"/>
</dbReference>
<dbReference type="Pfam" id="PF00562">
    <property type="entry name" value="RNA_pol_Rpb2_6"/>
    <property type="match status" value="1"/>
</dbReference>
<feature type="domain" description="DNA-directed RNA polymerase subunit 2 hybrid-binding" evidence="18">
    <location>
        <begin position="772"/>
        <end position="1137"/>
    </location>
</feature>
<name>A0AAV4LXW9_BABCB</name>
<feature type="region of interest" description="Disordered" evidence="17">
    <location>
        <begin position="1"/>
        <end position="37"/>
    </location>
</feature>
<evidence type="ECO:0000259" key="23">
    <source>
        <dbReference type="Pfam" id="PF04566"/>
    </source>
</evidence>
<evidence type="ECO:0000259" key="19">
    <source>
        <dbReference type="Pfam" id="PF04560"/>
    </source>
</evidence>
<dbReference type="InterPro" id="IPR007641">
    <property type="entry name" value="RNA_pol_Rpb2_7"/>
</dbReference>
<dbReference type="GeneID" id="94196133"/>
<dbReference type="GO" id="GO:0032549">
    <property type="term" value="F:ribonucleoside binding"/>
    <property type="evidence" value="ECO:0007669"/>
    <property type="project" value="InterPro"/>
</dbReference>
<dbReference type="Gene3D" id="3.90.1800.10">
    <property type="entry name" value="RNA polymerase alpha subunit dimerisation domain"/>
    <property type="match status" value="1"/>
</dbReference>
<dbReference type="CDD" id="cd00653">
    <property type="entry name" value="RNA_pol_B_RPB2"/>
    <property type="match status" value="1"/>
</dbReference>
<feature type="domain" description="RNA polymerase Rpb2" evidence="24">
    <location>
        <begin position="719"/>
        <end position="765"/>
    </location>
</feature>
<comment type="function">
    <text evidence="1 16">DNA-dependent RNA polymerase catalyzes the transcription of DNA into RNA using the four ribonucleoside triphosphates as substrates.</text>
</comment>
<evidence type="ECO:0000256" key="11">
    <source>
        <dbReference type="ARBA" id="ARBA00022833"/>
    </source>
</evidence>
<evidence type="ECO:0000256" key="7">
    <source>
        <dbReference type="ARBA" id="ARBA00022640"/>
    </source>
</evidence>
<reference evidence="25 26" key="1">
    <citation type="submission" date="2021-06" db="EMBL/GenBank/DDBJ databases">
        <title>Genome sequence of Babesia caballi.</title>
        <authorList>
            <person name="Yamagishi J."/>
            <person name="Kidaka T."/>
            <person name="Ochi A."/>
        </authorList>
    </citation>
    <scope>NUCLEOTIDE SEQUENCE [LARGE SCALE GENOMIC DNA]</scope>
    <source>
        <strain evidence="25">USDA-D6B2</strain>
    </source>
</reference>
<comment type="subcellular location">
    <subcellularLocation>
        <location evidence="2">Plastid</location>
        <location evidence="2">Apicoplast</location>
    </subcellularLocation>
</comment>
<evidence type="ECO:0000313" key="26">
    <source>
        <dbReference type="Proteomes" id="UP001497744"/>
    </source>
</evidence>
<evidence type="ECO:0000259" key="22">
    <source>
        <dbReference type="Pfam" id="PF04565"/>
    </source>
</evidence>
<dbReference type="GO" id="GO:0003677">
    <property type="term" value="F:DNA binding"/>
    <property type="evidence" value="ECO:0007669"/>
    <property type="project" value="InterPro"/>
</dbReference>
<dbReference type="FunFam" id="3.90.1800.10:FF:000002">
    <property type="entry name" value="DNA-directed RNA polymerase subunit beta"/>
    <property type="match status" value="1"/>
</dbReference>
<keyword evidence="8 16" id="KW-0808">Transferase</keyword>
<dbReference type="Gene3D" id="2.40.50.150">
    <property type="match status" value="1"/>
</dbReference>
<dbReference type="GO" id="GO:0003899">
    <property type="term" value="F:DNA-directed RNA polymerase activity"/>
    <property type="evidence" value="ECO:0007669"/>
    <property type="project" value="UniProtKB-EC"/>
</dbReference>
<evidence type="ECO:0000256" key="8">
    <source>
        <dbReference type="ARBA" id="ARBA00022679"/>
    </source>
</evidence>
<evidence type="ECO:0000259" key="24">
    <source>
        <dbReference type="Pfam" id="PF04567"/>
    </source>
</evidence>
<dbReference type="InterPro" id="IPR037033">
    <property type="entry name" value="DNA-dir_RNAP_su2_hyb_sf"/>
</dbReference>
<dbReference type="Proteomes" id="UP001497744">
    <property type="component" value="Unassembled WGS sequence"/>
</dbReference>
<dbReference type="Pfam" id="PF04565">
    <property type="entry name" value="RNA_pol_Rpb2_3"/>
    <property type="match status" value="1"/>
</dbReference>
<feature type="domain" description="RNA polymerase Rpb2" evidence="22">
    <location>
        <begin position="537"/>
        <end position="601"/>
    </location>
</feature>
<accession>A0AAV4LXW9</accession>
<dbReference type="GO" id="GO:0046872">
    <property type="term" value="F:metal ion binding"/>
    <property type="evidence" value="ECO:0007669"/>
    <property type="project" value="UniProtKB-KW"/>
</dbReference>
<evidence type="ECO:0000259" key="18">
    <source>
        <dbReference type="Pfam" id="PF00562"/>
    </source>
</evidence>
<gene>
    <name evidence="25" type="ORF">BcabD6B2_40870</name>
</gene>
<feature type="domain" description="RNA polymerase beta subunit protrusion" evidence="21">
    <location>
        <begin position="99"/>
        <end position="511"/>
    </location>
</feature>
<dbReference type="AlphaFoldDB" id="A0AAV4LXW9"/>
<evidence type="ECO:0000256" key="16">
    <source>
        <dbReference type="RuleBase" id="RU363031"/>
    </source>
</evidence>
<dbReference type="InterPro" id="IPR007120">
    <property type="entry name" value="DNA-dir_RNAP_su2_dom"/>
</dbReference>
<comment type="catalytic activity">
    <reaction evidence="16">
        <text>RNA(n) + a ribonucleoside 5'-triphosphate = RNA(n+1) + diphosphate</text>
        <dbReference type="Rhea" id="RHEA:21248"/>
        <dbReference type="Rhea" id="RHEA-COMP:14527"/>
        <dbReference type="Rhea" id="RHEA-COMP:17342"/>
        <dbReference type="ChEBI" id="CHEBI:33019"/>
        <dbReference type="ChEBI" id="CHEBI:61557"/>
        <dbReference type="ChEBI" id="CHEBI:140395"/>
        <dbReference type="EC" id="2.7.7.6"/>
    </reaction>
</comment>
<evidence type="ECO:0000256" key="12">
    <source>
        <dbReference type="ARBA" id="ARBA00022887"/>
    </source>
</evidence>
<proteinExistence type="inferred from homology"/>
<dbReference type="InterPro" id="IPR007642">
    <property type="entry name" value="RNA_pol_Rpb2_2"/>
</dbReference>
<keyword evidence="6 16" id="KW-0240">DNA-directed RNA polymerase</keyword>
<comment type="subunit">
    <text evidence="14">In plastids the minimal PEP RNA polymerase catalytic core is composed of four subunits: alpha, beta, beta', and beta''. When a (nuclear-encoded) sigma factor is associated with the core the holoenzyme is formed, which can initiate transcription.</text>
</comment>
<keyword evidence="10" id="KW-0479">Metal-binding</keyword>
<keyword evidence="26" id="KW-1185">Reference proteome</keyword>
<evidence type="ECO:0000256" key="10">
    <source>
        <dbReference type="ARBA" id="ARBA00022723"/>
    </source>
</evidence>
<sequence>MSTESRGDAQGRSQGGRGGGAGRRKQPVDEGGAGRLEKAEKMVDELGHGATQYKEAFDADWMIEKARRQGMVSYSKPELQTFTDEDSWKVIGSFFNTHGLVHQQIESFNDFVTYRMQEMIDQHPPIEITPQPQYHPEDERENNIIYRLKFGQLSLNKPCVEEKDGVLKHIWPQEARLRNLTYASQIYVDIEQETFLRDEATNVETLQEKITYPRIGLGRIPMMLKSAYCWTKSISEDDLADVGECPFDEGGYFIVNGGERVLIGQERMANNYIYIFKKKQPSKYSLVAEVRSQPEFSQGTTPFSIMMKSTLGIAGSRFKSHGQLVASLPYLKADIPIAILFRALGCVADRDILQRIVYDFEDKQMLTLMRPSLEESADYTTQEVCLDFIGKRGPTVGAPLDARIQYARDLLRQHLLPHVGTEAGCESKKCYFLGYMVHRILLSRLGRVIEDDRDHFGKKRLDLAGALMASSFGTLFRKMVKDTKRILQQQIDTGREFDVAGAVRSATQITQGMQYQLLTGNWGRDREGKVVRTGVSQVLNRLTFASYLSHLRRLNTPLGREGKVAKPRQLHNTHWGMICPAETPEGQAVGLVKNLALMCFISVGSAASTINEFLSEWGMDSLDEVPPEVIKDRIKVFINGTWVGCFDEAESLVKTLLELRRRGDIAAETSIVCDIVSQEVKIFTDAGRAMRPLLIVENGNTLAITKEHIARLDNNETNWDGLIESGVIEYIDCEEEEMCMISMFAEDLKTNSSYCSTYTHCEIHPSMILGVCASIIPFPDQNQSPRNTYQSAMGKQAMGVYATNFNLRMDPLCHLLYYPQKPLVCTRAMEFLRFRELPAGINAIVAIMCYTGYNQEDSLIMNQSSIDRGLFRSAFNRTYMSEEKHVGSTVVERFERPNPATCIGMKRGDYTKLDADGLVEPGSRVLGDDIIIGRTSPSNDEEDENLRMDCSCSLRTSENGVVDTVLLSSNSKGSKFAKVKVRSIRVPQIGDKFASRHGQKGTIGMTYRAEDMPFTCEGINPDIIMNPHAVPSRMTIGHLVECLVGKVGACCGMEGDATPFSKLTVQQVADRLFECGYGKHGNEALHCGFTGEMIVSKIFIGPTYYQRLKHMVEDKIHARARGPVTMLTRQPTEGRSRDGGLRFGEMERDCMISHGAAKMLKERLFDQSDAFRMHVCDRCGLCCIADLNRSNFECTACDNKTQISQVTIPYACKLLIQELMAMAIYPKLVLTPA</sequence>
<dbReference type="PROSITE" id="PS01166">
    <property type="entry name" value="RNA_POL_BETA"/>
    <property type="match status" value="1"/>
</dbReference>
<dbReference type="RefSeq" id="XP_067716721.1">
    <property type="nucleotide sequence ID" value="XM_067860620.1"/>
</dbReference>
<evidence type="ECO:0000256" key="13">
    <source>
        <dbReference type="ARBA" id="ARBA00023163"/>
    </source>
</evidence>
<dbReference type="Pfam" id="PF04567">
    <property type="entry name" value="RNA_pol_Rpb2_5"/>
    <property type="match status" value="1"/>
</dbReference>
<evidence type="ECO:0000259" key="21">
    <source>
        <dbReference type="Pfam" id="PF04563"/>
    </source>
</evidence>
<dbReference type="InterPro" id="IPR007121">
    <property type="entry name" value="RNA_pol_bsu_CS"/>
</dbReference>
<dbReference type="InterPro" id="IPR007645">
    <property type="entry name" value="RNA_pol_Rpb2_3"/>
</dbReference>
<evidence type="ECO:0000256" key="9">
    <source>
        <dbReference type="ARBA" id="ARBA00022695"/>
    </source>
</evidence>
<keyword evidence="12" id="KW-0933">Apicoplast</keyword>
<keyword evidence="7" id="KW-0934">Plastid</keyword>
<dbReference type="InterPro" id="IPR007646">
    <property type="entry name" value="RNA_pol_Rpb2_4"/>
</dbReference>
<dbReference type="InterPro" id="IPR037034">
    <property type="entry name" value="RNA_pol_Rpb2_2_sf"/>
</dbReference>
<evidence type="ECO:0000256" key="14">
    <source>
        <dbReference type="ARBA" id="ARBA00026088"/>
    </source>
</evidence>
<keyword evidence="9 16" id="KW-0548">Nucleotidyltransferase</keyword>
<dbReference type="Gene3D" id="2.40.270.10">
    <property type="entry name" value="DNA-directed RNA polymerase, subunit 2, domain 6"/>
    <property type="match status" value="1"/>
</dbReference>
<comment type="similarity">
    <text evidence="3 15">Belongs to the RNA polymerase beta chain family.</text>
</comment>
<dbReference type="Gene3D" id="3.90.1110.10">
    <property type="entry name" value="RNA polymerase Rpb2, domain 2"/>
    <property type="match status" value="1"/>
</dbReference>
<keyword evidence="11" id="KW-0862">Zinc</keyword>
<organism evidence="25 26">
    <name type="scientific">Babesia caballi</name>
    <dbReference type="NCBI Taxonomy" id="5871"/>
    <lineage>
        <taxon>Eukaryota</taxon>
        <taxon>Sar</taxon>
        <taxon>Alveolata</taxon>
        <taxon>Apicomplexa</taxon>
        <taxon>Aconoidasida</taxon>
        <taxon>Piroplasmida</taxon>
        <taxon>Babesiidae</taxon>
        <taxon>Babesia</taxon>
    </lineage>
</organism>
<dbReference type="NCBIfam" id="NF007175">
    <property type="entry name" value="PRK09606.1"/>
    <property type="match status" value="1"/>
</dbReference>
<evidence type="ECO:0000256" key="4">
    <source>
        <dbReference type="ARBA" id="ARBA00012418"/>
    </source>
</evidence>
<feature type="domain" description="RNA polymerase Rpb2" evidence="19">
    <location>
        <begin position="1139"/>
        <end position="1230"/>
    </location>
</feature>
<feature type="domain" description="RNA polymerase Rpb2" evidence="23">
    <location>
        <begin position="636"/>
        <end position="697"/>
    </location>
</feature>
<evidence type="ECO:0000313" key="25">
    <source>
        <dbReference type="EMBL" id="GIX64652.1"/>
    </source>
</evidence>
<dbReference type="GO" id="GO:0000428">
    <property type="term" value="C:DNA-directed RNA polymerase complex"/>
    <property type="evidence" value="ECO:0007669"/>
    <property type="project" value="UniProtKB-KW"/>
</dbReference>
<dbReference type="InterPro" id="IPR007644">
    <property type="entry name" value="RNA_pol_bsu_protrusion"/>
</dbReference>
<dbReference type="SUPFAM" id="SSF64484">
    <property type="entry name" value="beta and beta-prime subunits of DNA dependent RNA-polymerase"/>
    <property type="match status" value="1"/>
</dbReference>
<dbReference type="EMBL" id="BPLF01000003">
    <property type="protein sequence ID" value="GIX64652.1"/>
    <property type="molecule type" value="Genomic_DNA"/>
</dbReference>
<dbReference type="FunFam" id="2.40.270.10:FF:000006">
    <property type="entry name" value="DNA-directed RNA polymerase subunit beta"/>
    <property type="match status" value="1"/>
</dbReference>
<dbReference type="InterPro" id="IPR007647">
    <property type="entry name" value="RNA_pol_Rpb2_5"/>
</dbReference>
<dbReference type="Pfam" id="PF04560">
    <property type="entry name" value="RNA_pol_Rpb2_7"/>
    <property type="match status" value="1"/>
</dbReference>
<dbReference type="Pfam" id="PF04566">
    <property type="entry name" value="RNA_pol_Rpb2_4"/>
    <property type="match status" value="1"/>
</dbReference>
<evidence type="ECO:0000256" key="2">
    <source>
        <dbReference type="ARBA" id="ARBA00004467"/>
    </source>
</evidence>
<comment type="caution">
    <text evidence="25">The sequence shown here is derived from an EMBL/GenBank/DDBJ whole genome shotgun (WGS) entry which is preliminary data.</text>
</comment>
<feature type="domain" description="RNA polymerase Rpb2" evidence="20">
    <location>
        <begin position="269"/>
        <end position="462"/>
    </location>
</feature>
<evidence type="ECO:0000259" key="20">
    <source>
        <dbReference type="Pfam" id="PF04561"/>
    </source>
</evidence>
<protein>
    <recommendedName>
        <fullName evidence="5 16">DNA-directed RNA polymerase subunit beta</fullName>
        <ecNumber evidence="4 16">2.7.7.6</ecNumber>
    </recommendedName>
</protein>
<dbReference type="Gene3D" id="3.90.1070.20">
    <property type="match status" value="1"/>
</dbReference>
<evidence type="ECO:0000256" key="1">
    <source>
        <dbReference type="ARBA" id="ARBA00004026"/>
    </source>
</evidence>
<evidence type="ECO:0000256" key="3">
    <source>
        <dbReference type="ARBA" id="ARBA00006835"/>
    </source>
</evidence>
<dbReference type="GO" id="GO:0020011">
    <property type="term" value="C:apicoplast"/>
    <property type="evidence" value="ECO:0007669"/>
    <property type="project" value="UniProtKB-SubCell"/>
</dbReference>
<keyword evidence="13 16" id="KW-0804">Transcription</keyword>
<dbReference type="InterPro" id="IPR014724">
    <property type="entry name" value="RNA_pol_RPB2_OB-fold"/>
</dbReference>
<evidence type="ECO:0000256" key="15">
    <source>
        <dbReference type="RuleBase" id="RU000434"/>
    </source>
</evidence>
<evidence type="ECO:0000256" key="5">
    <source>
        <dbReference type="ARBA" id="ARBA00021955"/>
    </source>
</evidence>
<evidence type="ECO:0000256" key="17">
    <source>
        <dbReference type="SAM" id="MobiDB-lite"/>
    </source>
</evidence>